<evidence type="ECO:0000313" key="6">
    <source>
        <dbReference type="Proteomes" id="UP000198221"/>
    </source>
</evidence>
<dbReference type="InterPro" id="IPR002577">
    <property type="entry name" value="HTH_HxlR"/>
</dbReference>
<organism evidence="5 6">
    <name type="scientific">Micromonospora inositola</name>
    <dbReference type="NCBI Taxonomy" id="47865"/>
    <lineage>
        <taxon>Bacteria</taxon>
        <taxon>Bacillati</taxon>
        <taxon>Actinomycetota</taxon>
        <taxon>Actinomycetes</taxon>
        <taxon>Micromonosporales</taxon>
        <taxon>Micromonosporaceae</taxon>
        <taxon>Micromonospora</taxon>
    </lineage>
</organism>
<dbReference type="Pfam" id="PF01638">
    <property type="entry name" value="HxlR"/>
    <property type="match status" value="1"/>
</dbReference>
<evidence type="ECO:0000313" key="5">
    <source>
        <dbReference type="EMBL" id="SCG70128.1"/>
    </source>
</evidence>
<dbReference type="OrthoDB" id="9792527at2"/>
<keyword evidence="3" id="KW-0804">Transcription</keyword>
<proteinExistence type="predicted"/>
<keyword evidence="1" id="KW-0805">Transcription regulation</keyword>
<reference evidence="6" key="1">
    <citation type="submission" date="2016-06" db="EMBL/GenBank/DDBJ databases">
        <authorList>
            <person name="Varghese N."/>
            <person name="Submissions Spin"/>
        </authorList>
    </citation>
    <scope>NUCLEOTIDE SEQUENCE [LARGE SCALE GENOMIC DNA]</scope>
    <source>
        <strain evidence="6">DSM 43819</strain>
    </source>
</reference>
<gene>
    <name evidence="5" type="ORF">GA0070613_4717</name>
</gene>
<dbReference type="InterPro" id="IPR036388">
    <property type="entry name" value="WH-like_DNA-bd_sf"/>
</dbReference>
<keyword evidence="2" id="KW-0238">DNA-binding</keyword>
<dbReference type="Proteomes" id="UP000198221">
    <property type="component" value="Chromosome I"/>
</dbReference>
<dbReference type="Gene3D" id="1.10.10.10">
    <property type="entry name" value="Winged helix-like DNA-binding domain superfamily/Winged helix DNA-binding domain"/>
    <property type="match status" value="1"/>
</dbReference>
<dbReference type="SUPFAM" id="SSF46785">
    <property type="entry name" value="Winged helix' DNA-binding domain"/>
    <property type="match status" value="1"/>
</dbReference>
<keyword evidence="6" id="KW-1185">Reference proteome</keyword>
<feature type="domain" description="HTH hxlR-type" evidence="4">
    <location>
        <begin position="12"/>
        <end position="109"/>
    </location>
</feature>
<dbReference type="EMBL" id="LT607754">
    <property type="protein sequence ID" value="SCG70128.1"/>
    <property type="molecule type" value="Genomic_DNA"/>
</dbReference>
<dbReference type="PROSITE" id="PS51118">
    <property type="entry name" value="HTH_HXLR"/>
    <property type="match status" value="1"/>
</dbReference>
<accession>A0A1C5JI02</accession>
<sequence>MALGKNYEGQPCSLARALELVGERWTLLVVRDAFYGVRRYCDFLSHLDMPRAVLADRLNTLVNAGILRRHRYQDSPPRDEYLLTDRGTELWSVIYPLMCWGERHLAVGEPLRTFRHAVCGTELDPASRCPACGHVDVPPGDIEAHTGPGIPAQPRQDPVSVALRQRPHRLLEPLF</sequence>
<dbReference type="PANTHER" id="PTHR33204:SF18">
    <property type="entry name" value="TRANSCRIPTIONAL REGULATORY PROTEIN"/>
    <property type="match status" value="1"/>
</dbReference>
<dbReference type="AlphaFoldDB" id="A0A1C5JI02"/>
<name>A0A1C5JI02_9ACTN</name>
<evidence type="ECO:0000259" key="4">
    <source>
        <dbReference type="PROSITE" id="PS51118"/>
    </source>
</evidence>
<evidence type="ECO:0000256" key="1">
    <source>
        <dbReference type="ARBA" id="ARBA00023015"/>
    </source>
</evidence>
<dbReference type="PANTHER" id="PTHR33204">
    <property type="entry name" value="TRANSCRIPTIONAL REGULATOR, MARR FAMILY"/>
    <property type="match status" value="1"/>
</dbReference>
<dbReference type="GO" id="GO:0003677">
    <property type="term" value="F:DNA binding"/>
    <property type="evidence" value="ECO:0007669"/>
    <property type="project" value="UniProtKB-KW"/>
</dbReference>
<evidence type="ECO:0000256" key="2">
    <source>
        <dbReference type="ARBA" id="ARBA00023125"/>
    </source>
</evidence>
<dbReference type="RefSeq" id="WP_089014214.1">
    <property type="nucleotide sequence ID" value="NZ_LT607754.1"/>
</dbReference>
<dbReference type="InterPro" id="IPR036390">
    <property type="entry name" value="WH_DNA-bd_sf"/>
</dbReference>
<protein>
    <submittedName>
        <fullName evidence="5">Transcriptional regulator, HxlR family</fullName>
    </submittedName>
</protein>
<evidence type="ECO:0000256" key="3">
    <source>
        <dbReference type="ARBA" id="ARBA00023163"/>
    </source>
</evidence>